<reference evidence="2 3" key="1">
    <citation type="submission" date="2009-10" db="EMBL/GenBank/DDBJ databases">
        <authorList>
            <person name="Weinstock G."/>
            <person name="Sodergren E."/>
            <person name="Clifton S."/>
            <person name="Fulton L."/>
            <person name="Fulton B."/>
            <person name="Courtney L."/>
            <person name="Fronick C."/>
            <person name="Harrison M."/>
            <person name="Strong C."/>
            <person name="Farmer C."/>
            <person name="Delahaunty K."/>
            <person name="Markovic C."/>
            <person name="Hall O."/>
            <person name="Minx P."/>
            <person name="Tomlinson C."/>
            <person name="Mitreva M."/>
            <person name="Nelson J."/>
            <person name="Hou S."/>
            <person name="Wollam A."/>
            <person name="Pepin K.H."/>
            <person name="Johnson M."/>
            <person name="Bhonagiri V."/>
            <person name="Nash W.E."/>
            <person name="Warren W."/>
            <person name="Chinwalla A."/>
            <person name="Mardis E.R."/>
            <person name="Wilson R.K."/>
        </authorList>
    </citation>
    <scope>NUCLEOTIDE SEQUENCE [LARGE SCALE GENOMIC DNA]</scope>
    <source>
        <strain evidence="3">ATCC 25996 / DSM 4631 / NCTC 10774 / M26</strain>
    </source>
</reference>
<evidence type="ECO:0000313" key="3">
    <source>
        <dbReference type="Proteomes" id="UP000003344"/>
    </source>
</evidence>
<dbReference type="CDD" id="cd02440">
    <property type="entry name" value="AdoMet_MTases"/>
    <property type="match status" value="1"/>
</dbReference>
<feature type="domain" description="Methyltransferase" evidence="1">
    <location>
        <begin position="91"/>
        <end position="186"/>
    </location>
</feature>
<dbReference type="EMBL" id="ACDX02000005">
    <property type="protein sequence ID" value="EFC88923.1"/>
    <property type="molecule type" value="Genomic_DNA"/>
</dbReference>
<gene>
    <name evidence="2" type="ORF">NEIMUCOT_04585</name>
</gene>
<dbReference type="PANTHER" id="PTHR43464">
    <property type="entry name" value="METHYLTRANSFERASE"/>
    <property type="match status" value="1"/>
</dbReference>
<dbReference type="STRING" id="546266.NEIMUCOT_04585"/>
<dbReference type="GO" id="GO:0008168">
    <property type="term" value="F:methyltransferase activity"/>
    <property type="evidence" value="ECO:0007669"/>
    <property type="project" value="UniProtKB-KW"/>
</dbReference>
<dbReference type="AlphaFoldDB" id="D2ZVE2"/>
<evidence type="ECO:0000313" key="2">
    <source>
        <dbReference type="EMBL" id="EFC88923.1"/>
    </source>
</evidence>
<dbReference type="InterPro" id="IPR029063">
    <property type="entry name" value="SAM-dependent_MTases_sf"/>
</dbReference>
<dbReference type="Gene3D" id="3.40.50.150">
    <property type="entry name" value="Vaccinia Virus protein VP39"/>
    <property type="match status" value="1"/>
</dbReference>
<dbReference type="PANTHER" id="PTHR43464:SF83">
    <property type="entry name" value="MALONYL-[ACYL-CARRIER PROTEIN] O-METHYLTRANSFERASE"/>
    <property type="match status" value="1"/>
</dbReference>
<protein>
    <submittedName>
        <fullName evidence="2">Methyltransferase domain protein</fullName>
    </submittedName>
</protein>
<evidence type="ECO:0000259" key="1">
    <source>
        <dbReference type="Pfam" id="PF13649"/>
    </source>
</evidence>
<keyword evidence="2" id="KW-0489">Methyltransferase</keyword>
<dbReference type="GO" id="GO:0032259">
    <property type="term" value="P:methylation"/>
    <property type="evidence" value="ECO:0007669"/>
    <property type="project" value="UniProtKB-KW"/>
</dbReference>
<accession>D2ZVE2</accession>
<name>D2ZVE2_NEIM2</name>
<keyword evidence="2" id="KW-0808">Transferase</keyword>
<dbReference type="InterPro" id="IPR041698">
    <property type="entry name" value="Methyltransf_25"/>
</dbReference>
<dbReference type="SUPFAM" id="SSF53335">
    <property type="entry name" value="S-adenosyl-L-methionine-dependent methyltransferases"/>
    <property type="match status" value="1"/>
</dbReference>
<dbReference type="Pfam" id="PF13649">
    <property type="entry name" value="Methyltransf_25"/>
    <property type="match status" value="1"/>
</dbReference>
<comment type="caution">
    <text evidence="2">The sequence shown here is derived from an EMBL/GenBank/DDBJ whole genome shotgun (WGS) entry which is preliminary data.</text>
</comment>
<dbReference type="eggNOG" id="COG2226">
    <property type="taxonomic scope" value="Bacteria"/>
</dbReference>
<proteinExistence type="predicted"/>
<sequence>MHFENEIERKILVTYVIAKVSLYIVQTQCKTTLPKGIPMFKTLKSIWQGLTQKGKIFPHQLAFTLLIPLRNWTLSPQQIVQRLHLAPHHHILEVGCGAGYFSPTLAQSVPQGRLVAADIQPEMLAYTEKRLRRRHIDNVDYYLCDGTHFDFPDQSFDRIVLITVLGEVANQAEYLAEFRRLLRPDGLLSVSETAGDPDKPSRAELRDLMRQNGFETADEYGSERNFTLNFKASSRLPPT</sequence>
<dbReference type="Proteomes" id="UP000003344">
    <property type="component" value="Unassembled WGS sequence"/>
</dbReference>
<organism evidence="2 3">
    <name type="scientific">Neisseria mucosa (strain ATCC 25996 / DSM 4631 / NCTC 10774 / M26)</name>
    <dbReference type="NCBI Taxonomy" id="546266"/>
    <lineage>
        <taxon>Bacteria</taxon>
        <taxon>Pseudomonadati</taxon>
        <taxon>Pseudomonadota</taxon>
        <taxon>Betaproteobacteria</taxon>
        <taxon>Neisseriales</taxon>
        <taxon>Neisseriaceae</taxon>
        <taxon>Neisseria</taxon>
    </lineage>
</organism>